<dbReference type="AlphaFoldDB" id="A0AAD7BTN7"/>
<evidence type="ECO:0000256" key="1">
    <source>
        <dbReference type="SAM" id="MobiDB-lite"/>
    </source>
</evidence>
<reference evidence="2" key="1">
    <citation type="submission" date="2023-03" db="EMBL/GenBank/DDBJ databases">
        <title>Massive genome expansion in bonnet fungi (Mycena s.s.) driven by repeated elements and novel gene families across ecological guilds.</title>
        <authorList>
            <consortium name="Lawrence Berkeley National Laboratory"/>
            <person name="Harder C.B."/>
            <person name="Miyauchi S."/>
            <person name="Viragh M."/>
            <person name="Kuo A."/>
            <person name="Thoen E."/>
            <person name="Andreopoulos B."/>
            <person name="Lu D."/>
            <person name="Skrede I."/>
            <person name="Drula E."/>
            <person name="Henrissat B."/>
            <person name="Morin E."/>
            <person name="Kohler A."/>
            <person name="Barry K."/>
            <person name="LaButti K."/>
            <person name="Morin E."/>
            <person name="Salamov A."/>
            <person name="Lipzen A."/>
            <person name="Mereny Z."/>
            <person name="Hegedus B."/>
            <person name="Baldrian P."/>
            <person name="Stursova M."/>
            <person name="Weitz H."/>
            <person name="Taylor A."/>
            <person name="Grigoriev I.V."/>
            <person name="Nagy L.G."/>
            <person name="Martin F."/>
            <person name="Kauserud H."/>
        </authorList>
    </citation>
    <scope>NUCLEOTIDE SEQUENCE</scope>
    <source>
        <strain evidence="2">9284</strain>
    </source>
</reference>
<feature type="non-terminal residue" evidence="2">
    <location>
        <position position="1"/>
    </location>
</feature>
<accession>A0AAD7BTN7</accession>
<evidence type="ECO:0000313" key="2">
    <source>
        <dbReference type="EMBL" id="KAJ7630501.1"/>
    </source>
</evidence>
<keyword evidence="3" id="KW-1185">Reference proteome</keyword>
<comment type="caution">
    <text evidence="2">The sequence shown here is derived from an EMBL/GenBank/DDBJ whole genome shotgun (WGS) entry which is preliminary data.</text>
</comment>
<organism evidence="2 3">
    <name type="scientific">Roridomyces roridus</name>
    <dbReference type="NCBI Taxonomy" id="1738132"/>
    <lineage>
        <taxon>Eukaryota</taxon>
        <taxon>Fungi</taxon>
        <taxon>Dikarya</taxon>
        <taxon>Basidiomycota</taxon>
        <taxon>Agaricomycotina</taxon>
        <taxon>Agaricomycetes</taxon>
        <taxon>Agaricomycetidae</taxon>
        <taxon>Agaricales</taxon>
        <taxon>Marasmiineae</taxon>
        <taxon>Mycenaceae</taxon>
        <taxon>Roridomyces</taxon>
    </lineage>
</organism>
<evidence type="ECO:0000313" key="3">
    <source>
        <dbReference type="Proteomes" id="UP001221142"/>
    </source>
</evidence>
<feature type="non-terminal residue" evidence="2">
    <location>
        <position position="178"/>
    </location>
</feature>
<proteinExistence type="predicted"/>
<feature type="region of interest" description="Disordered" evidence="1">
    <location>
        <begin position="1"/>
        <end position="32"/>
    </location>
</feature>
<dbReference type="EMBL" id="JARKIF010000009">
    <property type="protein sequence ID" value="KAJ7630501.1"/>
    <property type="molecule type" value="Genomic_DNA"/>
</dbReference>
<sequence length="178" mass="17931">SSSPPFAASPEEEESYKDTNDHDTSQGAKYRPSNLASISCGAGRRRRRCGRCTSSLLRSRGRGTGSGGRCTEGGRGRRTLFVSSGAPSPVVVVGTAAAAEVAVAVAVGAAVVVGAAGAAAAGVVRVDVAAVCRPAVLVVVSSSEGPKGSARVNQLLALEARTMPLTERVKELSGNDGH</sequence>
<protein>
    <submittedName>
        <fullName evidence="2">Uncharacterized protein</fullName>
    </submittedName>
</protein>
<gene>
    <name evidence="2" type="ORF">FB45DRAFT_915729</name>
</gene>
<dbReference type="Proteomes" id="UP001221142">
    <property type="component" value="Unassembled WGS sequence"/>
</dbReference>
<name>A0AAD7BTN7_9AGAR</name>